<protein>
    <submittedName>
        <fullName evidence="1">Uncharacterized protein</fullName>
    </submittedName>
</protein>
<reference evidence="1" key="1">
    <citation type="journal article" date="2019" name="Sci. Rep.">
        <title>Draft genome of Tanacetum cinerariifolium, the natural source of mosquito coil.</title>
        <authorList>
            <person name="Yamashiro T."/>
            <person name="Shiraishi A."/>
            <person name="Satake H."/>
            <person name="Nakayama K."/>
        </authorList>
    </citation>
    <scope>NUCLEOTIDE SEQUENCE</scope>
</reference>
<comment type="caution">
    <text evidence="1">The sequence shown here is derived from an EMBL/GenBank/DDBJ whole genome shotgun (WGS) entry which is preliminary data.</text>
</comment>
<dbReference type="AlphaFoldDB" id="A0A699I4J8"/>
<feature type="non-terminal residue" evidence="1">
    <location>
        <position position="1"/>
    </location>
</feature>
<dbReference type="EMBL" id="BKCJ010236696">
    <property type="protein sequence ID" value="GEZ05996.1"/>
    <property type="molecule type" value="Genomic_DNA"/>
</dbReference>
<gene>
    <name evidence="1" type="ORF">Tci_477969</name>
</gene>
<evidence type="ECO:0000313" key="1">
    <source>
        <dbReference type="EMBL" id="GEZ05996.1"/>
    </source>
</evidence>
<proteinExistence type="predicted"/>
<name>A0A699I4J8_TANCI</name>
<organism evidence="1">
    <name type="scientific">Tanacetum cinerariifolium</name>
    <name type="common">Dalmatian daisy</name>
    <name type="synonym">Chrysanthemum cinerariifolium</name>
    <dbReference type="NCBI Taxonomy" id="118510"/>
    <lineage>
        <taxon>Eukaryota</taxon>
        <taxon>Viridiplantae</taxon>
        <taxon>Streptophyta</taxon>
        <taxon>Embryophyta</taxon>
        <taxon>Tracheophyta</taxon>
        <taxon>Spermatophyta</taxon>
        <taxon>Magnoliopsida</taxon>
        <taxon>eudicotyledons</taxon>
        <taxon>Gunneridae</taxon>
        <taxon>Pentapetalae</taxon>
        <taxon>asterids</taxon>
        <taxon>campanulids</taxon>
        <taxon>Asterales</taxon>
        <taxon>Asteraceae</taxon>
        <taxon>Asteroideae</taxon>
        <taxon>Anthemideae</taxon>
        <taxon>Anthemidinae</taxon>
        <taxon>Tanacetum</taxon>
    </lineage>
</organism>
<accession>A0A699I4J8</accession>
<sequence length="71" mass="8221">GRGAVILLSMHAQRFDHIQDNTNHCFSYRASGAAHMTPQRRRSSSASLLCRCLERQEDRYLIQQFTRSLQV</sequence>